<dbReference type="InterPro" id="IPR027417">
    <property type="entry name" value="P-loop_NTPase"/>
</dbReference>
<dbReference type="EMBL" id="CAEZWT010000032">
    <property type="protein sequence ID" value="CAB4669529.1"/>
    <property type="molecule type" value="Genomic_DNA"/>
</dbReference>
<dbReference type="Gene3D" id="1.10.8.50">
    <property type="match status" value="1"/>
</dbReference>
<evidence type="ECO:0000313" key="10">
    <source>
        <dbReference type="EMBL" id="CAB4911675.1"/>
    </source>
</evidence>
<name>A0A6J7TQ56_9ZZZZ</name>
<evidence type="ECO:0000313" key="8">
    <source>
        <dbReference type="EMBL" id="CAB4669529.1"/>
    </source>
</evidence>
<feature type="domain" description="Guanylate kinase-like" evidence="7">
    <location>
        <begin position="100"/>
        <end position="277"/>
    </location>
</feature>
<dbReference type="Pfam" id="PF00625">
    <property type="entry name" value="Guanylate_kin"/>
    <property type="match status" value="1"/>
</dbReference>
<accession>A0A6J7TQ56</accession>
<dbReference type="HAMAP" id="MF_00328">
    <property type="entry name" value="Guanylate_kinase"/>
    <property type="match status" value="1"/>
</dbReference>
<dbReference type="SUPFAM" id="SSF52540">
    <property type="entry name" value="P-loop containing nucleoside triphosphate hydrolases"/>
    <property type="match status" value="1"/>
</dbReference>
<dbReference type="Gene3D" id="3.40.50.300">
    <property type="entry name" value="P-loop containing nucleotide triphosphate hydrolases"/>
    <property type="match status" value="1"/>
</dbReference>
<dbReference type="NCBIfam" id="TIGR03263">
    <property type="entry name" value="guanyl_kin"/>
    <property type="match status" value="1"/>
</dbReference>
<comment type="similarity">
    <text evidence="1">Belongs to the guanylate kinase family.</text>
</comment>
<dbReference type="InterPro" id="IPR047806">
    <property type="entry name" value="IHF_actinobact"/>
</dbReference>
<dbReference type="EC" id="2.7.4.8" evidence="2"/>
<dbReference type="InterPro" id="IPR008144">
    <property type="entry name" value="Guanylate_kin-like_dom"/>
</dbReference>
<keyword evidence="3" id="KW-0808">Transferase</keyword>
<dbReference type="InterPro" id="IPR017665">
    <property type="entry name" value="Guanylate_kinase"/>
</dbReference>
<sequence>MALRKAALSRKSRAAVKARVKNNEITIDDVLALAKSDPFIAKMKVSELLESIPGVGKIRAAGMMERFGISATRRIQGLGVKQTADLVTEFAGKSEPLSRGKLIVLSGPGGVGKSTVAIRLREVSDFWVSVSATTRSPRVGEIEGVDYYFFSDERFDQGISTDEFLEWASFAGARYGTPRKGVEEALVQGRNVLLEIEVEGAFQVKAHSKEAILVFLQPPSWEHLVARLEARGSDTPERRAHRLELAQNEMAAAKEFDLVFVNDEVENVVARLVSLATH</sequence>
<evidence type="ECO:0000256" key="4">
    <source>
        <dbReference type="ARBA" id="ARBA00022741"/>
    </source>
</evidence>
<dbReference type="GO" id="GO:0005524">
    <property type="term" value="F:ATP binding"/>
    <property type="evidence" value="ECO:0007669"/>
    <property type="project" value="UniProtKB-KW"/>
</dbReference>
<dbReference type="InterPro" id="IPR008145">
    <property type="entry name" value="GK/Ca_channel_bsu"/>
</dbReference>
<gene>
    <name evidence="8" type="ORF">UFOPK2289_01045</name>
    <name evidence="9" type="ORF">UFOPK3346_00400</name>
    <name evidence="10" type="ORF">UFOPK3670_00070</name>
    <name evidence="11" type="ORF">UFOPK4308_00427</name>
</gene>
<organism evidence="11">
    <name type="scientific">freshwater metagenome</name>
    <dbReference type="NCBI Taxonomy" id="449393"/>
    <lineage>
        <taxon>unclassified sequences</taxon>
        <taxon>metagenomes</taxon>
        <taxon>ecological metagenomes</taxon>
    </lineage>
</organism>
<evidence type="ECO:0000256" key="6">
    <source>
        <dbReference type="ARBA" id="ARBA00022840"/>
    </source>
</evidence>
<dbReference type="AlphaFoldDB" id="A0A6J7TQ56"/>
<evidence type="ECO:0000256" key="1">
    <source>
        <dbReference type="ARBA" id="ARBA00005790"/>
    </source>
</evidence>
<evidence type="ECO:0000256" key="5">
    <source>
        <dbReference type="ARBA" id="ARBA00022777"/>
    </source>
</evidence>
<evidence type="ECO:0000256" key="3">
    <source>
        <dbReference type="ARBA" id="ARBA00022679"/>
    </source>
</evidence>
<reference evidence="11" key="1">
    <citation type="submission" date="2020-05" db="EMBL/GenBank/DDBJ databases">
        <authorList>
            <person name="Chiriac C."/>
            <person name="Salcher M."/>
            <person name="Ghai R."/>
            <person name="Kavagutti S V."/>
        </authorList>
    </citation>
    <scope>NUCLEOTIDE SEQUENCE</scope>
</reference>
<evidence type="ECO:0000259" key="7">
    <source>
        <dbReference type="PROSITE" id="PS50052"/>
    </source>
</evidence>
<dbReference type="EMBL" id="CAFBQL010000002">
    <property type="protein sequence ID" value="CAB5055272.1"/>
    <property type="molecule type" value="Genomic_DNA"/>
</dbReference>
<keyword evidence="5" id="KW-0418">Kinase</keyword>
<evidence type="ECO:0000313" key="11">
    <source>
        <dbReference type="EMBL" id="CAB5055272.1"/>
    </source>
</evidence>
<dbReference type="GO" id="GO:0004385">
    <property type="term" value="F:GMP kinase activity"/>
    <property type="evidence" value="ECO:0007669"/>
    <property type="project" value="UniProtKB-EC"/>
</dbReference>
<dbReference type="GO" id="GO:0005829">
    <property type="term" value="C:cytosol"/>
    <property type="evidence" value="ECO:0007669"/>
    <property type="project" value="TreeGrafter"/>
</dbReference>
<dbReference type="PANTHER" id="PTHR23117:SF13">
    <property type="entry name" value="GUANYLATE KINASE"/>
    <property type="match status" value="1"/>
</dbReference>
<protein>
    <recommendedName>
        <fullName evidence="2">guanylate kinase</fullName>
        <ecNumber evidence="2">2.7.4.8</ecNumber>
    </recommendedName>
</protein>
<evidence type="ECO:0000256" key="2">
    <source>
        <dbReference type="ARBA" id="ARBA00012961"/>
    </source>
</evidence>
<dbReference type="Pfam" id="PF22525">
    <property type="entry name" value="H2TH_5"/>
    <property type="match status" value="1"/>
</dbReference>
<dbReference type="NCBIfam" id="NF041260">
    <property type="entry name" value="actino_IHF"/>
    <property type="match status" value="1"/>
</dbReference>
<dbReference type="PANTHER" id="PTHR23117">
    <property type="entry name" value="GUANYLATE KINASE-RELATED"/>
    <property type="match status" value="1"/>
</dbReference>
<evidence type="ECO:0000313" key="9">
    <source>
        <dbReference type="EMBL" id="CAB4859659.1"/>
    </source>
</evidence>
<dbReference type="SMART" id="SM00072">
    <property type="entry name" value="GuKc"/>
    <property type="match status" value="1"/>
</dbReference>
<dbReference type="CDD" id="cd00071">
    <property type="entry name" value="GMPK"/>
    <property type="match status" value="1"/>
</dbReference>
<proteinExistence type="inferred from homology"/>
<dbReference type="PROSITE" id="PS50052">
    <property type="entry name" value="GUANYLATE_KINASE_2"/>
    <property type="match status" value="1"/>
</dbReference>
<dbReference type="Gene3D" id="3.30.63.10">
    <property type="entry name" value="Guanylate Kinase phosphate binding domain"/>
    <property type="match status" value="1"/>
</dbReference>
<dbReference type="EMBL" id="CAFBMV010000001">
    <property type="protein sequence ID" value="CAB4911675.1"/>
    <property type="molecule type" value="Genomic_DNA"/>
</dbReference>
<keyword evidence="4" id="KW-0547">Nucleotide-binding</keyword>
<keyword evidence="6" id="KW-0067">ATP-binding</keyword>
<dbReference type="InterPro" id="IPR055201">
    <property type="entry name" value="IHF-like_H2TH"/>
</dbReference>
<dbReference type="FunFam" id="3.30.63.10:FF:000002">
    <property type="entry name" value="Guanylate kinase 1"/>
    <property type="match status" value="1"/>
</dbReference>
<dbReference type="EMBL" id="CAFBLE010000002">
    <property type="protein sequence ID" value="CAB4859659.1"/>
    <property type="molecule type" value="Genomic_DNA"/>
</dbReference>